<dbReference type="Pfam" id="PF00078">
    <property type="entry name" value="RVT_1"/>
    <property type="match status" value="1"/>
</dbReference>
<feature type="domain" description="Reverse transcriptase" evidence="3">
    <location>
        <begin position="379"/>
        <end position="657"/>
    </location>
</feature>
<dbReference type="GO" id="GO:0003676">
    <property type="term" value="F:nucleic acid binding"/>
    <property type="evidence" value="ECO:0007669"/>
    <property type="project" value="InterPro"/>
</dbReference>
<dbReference type="Pfam" id="PF18701">
    <property type="entry name" value="DUF5641"/>
    <property type="match status" value="1"/>
</dbReference>
<dbReference type="GO" id="GO:0071897">
    <property type="term" value="P:DNA biosynthetic process"/>
    <property type="evidence" value="ECO:0007669"/>
    <property type="project" value="UniProtKB-ARBA"/>
</dbReference>
<feature type="region of interest" description="Disordered" evidence="1">
    <location>
        <begin position="154"/>
        <end position="175"/>
    </location>
</feature>
<comment type="caution">
    <text evidence="4">The sequence shown here is derived from an EMBL/GenBank/DDBJ whole genome shotgun (WGS) entry which is preliminary data.</text>
</comment>
<reference evidence="4" key="1">
    <citation type="submission" date="2021-11" db="EMBL/GenBank/DDBJ databases">
        <authorList>
            <person name="Schell T."/>
        </authorList>
    </citation>
    <scope>NUCLEOTIDE SEQUENCE</scope>
    <source>
        <strain evidence="4">M5</strain>
    </source>
</reference>
<keyword evidence="2" id="KW-1133">Transmembrane helix</keyword>
<evidence type="ECO:0000313" key="4">
    <source>
        <dbReference type="EMBL" id="CAH0112095.1"/>
    </source>
</evidence>
<gene>
    <name evidence="4" type="ORF">DGAL_LOCUS15807</name>
</gene>
<accession>A0A8J2S0T0</accession>
<evidence type="ECO:0000313" key="5">
    <source>
        <dbReference type="Proteomes" id="UP000789390"/>
    </source>
</evidence>
<evidence type="ECO:0000256" key="2">
    <source>
        <dbReference type="SAM" id="Phobius"/>
    </source>
</evidence>
<dbReference type="InterPro" id="IPR040676">
    <property type="entry name" value="DUF5641"/>
</dbReference>
<organism evidence="4 5">
    <name type="scientific">Daphnia galeata</name>
    <dbReference type="NCBI Taxonomy" id="27404"/>
    <lineage>
        <taxon>Eukaryota</taxon>
        <taxon>Metazoa</taxon>
        <taxon>Ecdysozoa</taxon>
        <taxon>Arthropoda</taxon>
        <taxon>Crustacea</taxon>
        <taxon>Branchiopoda</taxon>
        <taxon>Diplostraca</taxon>
        <taxon>Cladocera</taxon>
        <taxon>Anomopoda</taxon>
        <taxon>Daphniidae</taxon>
        <taxon>Daphnia</taxon>
    </lineage>
</organism>
<keyword evidence="5" id="KW-1185">Reference proteome</keyword>
<dbReference type="InterPro" id="IPR036397">
    <property type="entry name" value="RNaseH_sf"/>
</dbReference>
<dbReference type="PROSITE" id="PS50878">
    <property type="entry name" value="RT_POL"/>
    <property type="match status" value="1"/>
</dbReference>
<evidence type="ECO:0000259" key="3">
    <source>
        <dbReference type="PROSITE" id="PS50878"/>
    </source>
</evidence>
<protein>
    <recommendedName>
        <fullName evidence="3">Reverse transcriptase domain-containing protein</fullName>
    </recommendedName>
</protein>
<dbReference type="CDD" id="cd01650">
    <property type="entry name" value="RT_nLTR_like"/>
    <property type="match status" value="1"/>
</dbReference>
<proteinExistence type="predicted"/>
<evidence type="ECO:0000256" key="1">
    <source>
        <dbReference type="SAM" id="MobiDB-lite"/>
    </source>
</evidence>
<dbReference type="PANTHER" id="PTHR33332">
    <property type="entry name" value="REVERSE TRANSCRIPTASE DOMAIN-CONTAINING PROTEIN"/>
    <property type="match status" value="1"/>
</dbReference>
<sequence>MDMDSFINTFSRFVDRRGLPKLCYSYNGTNPVAGEQEINRALSRWNEADLIKKIEKLKNKPVEWGFSPPVAPHFGRCWERLIKTKQLITHFLNRWLREYIPNLIERRNWLRTQRNLAVNLITPNSPRTTWPVGRVTSVTTGPDGVVRSADVKVVHSSPGKKKLPDGSPDPHITTHRDVSTHLHYYNRSVHKLCLLEEQYPDVSEDGNRAGNTVTFRSIKTIDIDAFNADLLDLPLLRHPASTLDELVDQYDSGIRSYKMERPNYLLERAKASYFNIKMQDCGSDQRSLYKIVNSLSGKSLINALPKHSNPRELATNFAEFFCDKVANSRMDLDVAAASLPDVGPPDEWDECFLSKHTESDRLGCFEALPTEAVKRIILSSPSTSRFPSAWKHALISPLLKKPSLDPNVLAHYRPIAFLPFVSKLIERAAAFQLNEHLSTHTVLSPYQFAYRAGHSIETLLLSVTNDLLLAADEGDASVLLFLDLSAAFDTIDHDILLDRLERHCGITANALEWFSSYLEGRSHSVSVDGTQSSRTELIWGVAQGSVLGAILYIIYVNPLTAIALFFGIHMNQYSDHTQLRHRFLVPLQSTATDRLTACVSALLDWFLRNRGNTNVSKTELLFAWSYFRRWKPVLDPLLVGGVTVEPSLSVKILGVTLDRHLILEKFLTLSAAKTLVISTVLSFLDFCNGIMAGLPDELIKKLQRFQNAATRLVLQADRRADSSTLLRRLHWLPVLQRTHFKILTMVFRCVQGNAPLYFSSLIEPHRQPRPGLRSSGSRNLSIPTARTAHYGERAFSWLGPTLWNTLPEEIKSSTVLASFRSQLKKHLFRSVFLVR</sequence>
<dbReference type="InterPro" id="IPR043502">
    <property type="entry name" value="DNA/RNA_pol_sf"/>
</dbReference>
<dbReference type="SUPFAM" id="SSF56672">
    <property type="entry name" value="DNA/RNA polymerases"/>
    <property type="match status" value="1"/>
</dbReference>
<dbReference type="Proteomes" id="UP000789390">
    <property type="component" value="Unassembled WGS sequence"/>
</dbReference>
<dbReference type="EMBL" id="CAKKLH010000322">
    <property type="protein sequence ID" value="CAH0112095.1"/>
    <property type="molecule type" value="Genomic_DNA"/>
</dbReference>
<keyword evidence="2" id="KW-0812">Transmembrane</keyword>
<feature type="transmembrane region" description="Helical" evidence="2">
    <location>
        <begin position="546"/>
        <end position="568"/>
    </location>
</feature>
<dbReference type="AlphaFoldDB" id="A0A8J2S0T0"/>
<dbReference type="OrthoDB" id="6340572at2759"/>
<keyword evidence="2" id="KW-0472">Membrane</keyword>
<dbReference type="InterPro" id="IPR000477">
    <property type="entry name" value="RT_dom"/>
</dbReference>
<name>A0A8J2S0T0_9CRUS</name>
<dbReference type="Gene3D" id="3.30.420.10">
    <property type="entry name" value="Ribonuclease H-like superfamily/Ribonuclease H"/>
    <property type="match status" value="1"/>
</dbReference>